<dbReference type="GO" id="GO:0035770">
    <property type="term" value="C:ribonucleoprotein granule"/>
    <property type="evidence" value="ECO:0007669"/>
    <property type="project" value="TreeGrafter"/>
</dbReference>
<feature type="region of interest" description="Disordered" evidence="1">
    <location>
        <begin position="323"/>
        <end position="348"/>
    </location>
</feature>
<evidence type="ECO:0000313" key="3">
    <source>
        <dbReference type="Proteomes" id="UP000232323"/>
    </source>
</evidence>
<dbReference type="GO" id="GO:1901259">
    <property type="term" value="P:chloroplast rRNA processing"/>
    <property type="evidence" value="ECO:0007669"/>
    <property type="project" value="TreeGrafter"/>
</dbReference>
<feature type="compositionally biased region" description="Low complexity" evidence="1">
    <location>
        <begin position="325"/>
        <end position="341"/>
    </location>
</feature>
<dbReference type="GO" id="GO:0009507">
    <property type="term" value="C:chloroplast"/>
    <property type="evidence" value="ECO:0007669"/>
    <property type="project" value="GOC"/>
</dbReference>
<accession>A0A250X8A2</accession>
<gene>
    <name evidence="2" type="ORF">CEUSTIGMA_g6736.t1</name>
</gene>
<dbReference type="InterPro" id="IPR050870">
    <property type="entry name" value="FAST_kinase"/>
</dbReference>
<protein>
    <recommendedName>
        <fullName evidence="4">RAP domain-containing protein</fullName>
    </recommendedName>
</protein>
<name>A0A250X8A2_9CHLO</name>
<dbReference type="GO" id="GO:0005759">
    <property type="term" value="C:mitochondrial matrix"/>
    <property type="evidence" value="ECO:0007669"/>
    <property type="project" value="TreeGrafter"/>
</dbReference>
<sequence length="457" mass="50106">MAGGGDLSATVRQQYGSTSSNIIAAAAAGNRHLDTLCRLAWVLASNRGPSPRRAFTAMLARAVASTLAAAQQQQQLLTARASSISGRKEVARALATCTWALGKMGAHLPEPQAEVLLRISEACMKILGPQELSDVAWGIAKLASSQEWQPGDVWLSSLCSQLSQITPHLAPQHLSHIMWALAKLNCKPRPQVMYGLMQRSAALMPRFDSDSLALMLYGLAGLGYRPPRSWIRSYLARSNELLHSHRKTYEPVYQPDLVRFSSEDSGSGQSKPAAFSRVVVWRASTSKRGNEGYGAKSLARTAWSLAALLGRVSLTGRKQLRQNTSRVRISSGSSSSYSARGGRVGKSSRSLDGALLVSPQWLNRFMRHCLGQLPECDAHDLTLLAVGLAVLGPTLTRGWLRKFQAAINRQPTSLDLQIQANMMWAWRKLRGRANLDSKSRTGRVVIRFRLLNRRTKT</sequence>
<dbReference type="PANTHER" id="PTHR21228:SF40">
    <property type="entry name" value="LD45607P"/>
    <property type="match status" value="1"/>
</dbReference>
<dbReference type="GO" id="GO:0003723">
    <property type="term" value="F:RNA binding"/>
    <property type="evidence" value="ECO:0007669"/>
    <property type="project" value="TreeGrafter"/>
</dbReference>
<dbReference type="GO" id="GO:0044528">
    <property type="term" value="P:regulation of mitochondrial mRNA stability"/>
    <property type="evidence" value="ECO:0007669"/>
    <property type="project" value="TreeGrafter"/>
</dbReference>
<organism evidence="2 3">
    <name type="scientific">Chlamydomonas eustigma</name>
    <dbReference type="NCBI Taxonomy" id="1157962"/>
    <lineage>
        <taxon>Eukaryota</taxon>
        <taxon>Viridiplantae</taxon>
        <taxon>Chlorophyta</taxon>
        <taxon>core chlorophytes</taxon>
        <taxon>Chlorophyceae</taxon>
        <taxon>CS clade</taxon>
        <taxon>Chlamydomonadales</taxon>
        <taxon>Chlamydomonadaceae</taxon>
        <taxon>Chlamydomonas</taxon>
    </lineage>
</organism>
<dbReference type="Proteomes" id="UP000232323">
    <property type="component" value="Unassembled WGS sequence"/>
</dbReference>
<evidence type="ECO:0000256" key="1">
    <source>
        <dbReference type="SAM" id="MobiDB-lite"/>
    </source>
</evidence>
<dbReference type="EMBL" id="BEGY01000041">
    <property type="protein sequence ID" value="GAX79295.1"/>
    <property type="molecule type" value="Genomic_DNA"/>
</dbReference>
<evidence type="ECO:0008006" key="4">
    <source>
        <dbReference type="Google" id="ProtNLM"/>
    </source>
</evidence>
<dbReference type="GO" id="GO:0000963">
    <property type="term" value="P:mitochondrial RNA processing"/>
    <property type="evidence" value="ECO:0007669"/>
    <property type="project" value="TreeGrafter"/>
</dbReference>
<dbReference type="PANTHER" id="PTHR21228">
    <property type="entry name" value="FAST LEU-RICH DOMAIN-CONTAINING"/>
    <property type="match status" value="1"/>
</dbReference>
<evidence type="ECO:0000313" key="2">
    <source>
        <dbReference type="EMBL" id="GAX79295.1"/>
    </source>
</evidence>
<comment type="caution">
    <text evidence="2">The sequence shown here is derived from an EMBL/GenBank/DDBJ whole genome shotgun (WGS) entry which is preliminary data.</text>
</comment>
<keyword evidence="3" id="KW-1185">Reference proteome</keyword>
<proteinExistence type="predicted"/>
<reference evidence="2 3" key="1">
    <citation type="submission" date="2017-08" db="EMBL/GenBank/DDBJ databases">
        <title>Acidophilic green algal genome provides insights into adaptation to an acidic environment.</title>
        <authorList>
            <person name="Hirooka S."/>
            <person name="Hirose Y."/>
            <person name="Kanesaki Y."/>
            <person name="Higuchi S."/>
            <person name="Fujiwara T."/>
            <person name="Onuma R."/>
            <person name="Era A."/>
            <person name="Ohbayashi R."/>
            <person name="Uzuka A."/>
            <person name="Nozaki H."/>
            <person name="Yoshikawa H."/>
            <person name="Miyagishima S.Y."/>
        </authorList>
    </citation>
    <scope>NUCLEOTIDE SEQUENCE [LARGE SCALE GENOMIC DNA]</scope>
    <source>
        <strain evidence="2 3">NIES-2499</strain>
    </source>
</reference>
<dbReference type="AlphaFoldDB" id="A0A250X8A2"/>